<dbReference type="InterPro" id="IPR005467">
    <property type="entry name" value="His_kinase_dom"/>
</dbReference>
<accession>A0A4Q0YBN8</accession>
<dbReference type="GO" id="GO:0000155">
    <property type="term" value="F:phosphorelay sensor kinase activity"/>
    <property type="evidence" value="ECO:0007669"/>
    <property type="project" value="InterPro"/>
</dbReference>
<dbReference type="SUPFAM" id="SSF55874">
    <property type="entry name" value="ATPase domain of HSP90 chaperone/DNA topoisomerase II/histidine kinase"/>
    <property type="match status" value="1"/>
</dbReference>
<keyword evidence="1" id="KW-0812">Transmembrane</keyword>
<comment type="caution">
    <text evidence="3">The sequence shown here is derived from an EMBL/GenBank/DDBJ whole genome shotgun (WGS) entry which is preliminary data.</text>
</comment>
<evidence type="ECO:0000256" key="1">
    <source>
        <dbReference type="SAM" id="Phobius"/>
    </source>
</evidence>
<dbReference type="Pfam" id="PF02518">
    <property type="entry name" value="HATPase_c"/>
    <property type="match status" value="1"/>
</dbReference>
<keyword evidence="1" id="KW-0472">Membrane</keyword>
<feature type="transmembrane region" description="Helical" evidence="1">
    <location>
        <begin position="20"/>
        <end position="41"/>
    </location>
</feature>
<dbReference type="Gene3D" id="3.30.450.20">
    <property type="entry name" value="PAS domain"/>
    <property type="match status" value="2"/>
</dbReference>
<protein>
    <recommendedName>
        <fullName evidence="2">Histidine kinase domain-containing protein</fullName>
    </recommendedName>
</protein>
<dbReference type="PANTHER" id="PTHR43065:SF42">
    <property type="entry name" value="TWO-COMPONENT SENSOR PPRA"/>
    <property type="match status" value="1"/>
</dbReference>
<reference evidence="3 4" key="1">
    <citation type="submission" date="2017-10" db="EMBL/GenBank/DDBJ databases">
        <title>Genomics of the genus Arcobacter.</title>
        <authorList>
            <person name="Perez-Cataluna A."/>
            <person name="Figueras M.J."/>
        </authorList>
    </citation>
    <scope>NUCLEOTIDE SEQUENCE [LARGE SCALE GENOMIC DNA]</scope>
    <source>
        <strain evidence="3 4">CECT 8993</strain>
    </source>
</reference>
<dbReference type="AlphaFoldDB" id="A0A4Q0YBN8"/>
<dbReference type="InterPro" id="IPR036097">
    <property type="entry name" value="HisK_dim/P_sf"/>
</dbReference>
<keyword evidence="1" id="KW-1133">Transmembrane helix</keyword>
<proteinExistence type="predicted"/>
<evidence type="ECO:0000313" key="3">
    <source>
        <dbReference type="EMBL" id="RXJ66944.1"/>
    </source>
</evidence>
<dbReference type="Proteomes" id="UP000290172">
    <property type="component" value="Unassembled WGS sequence"/>
</dbReference>
<evidence type="ECO:0000313" key="4">
    <source>
        <dbReference type="Proteomes" id="UP000290172"/>
    </source>
</evidence>
<dbReference type="SUPFAM" id="SSF47384">
    <property type="entry name" value="Homodimeric domain of signal transducing histidine kinase"/>
    <property type="match status" value="1"/>
</dbReference>
<dbReference type="SMART" id="SM00387">
    <property type="entry name" value="HATPase_c"/>
    <property type="match status" value="1"/>
</dbReference>
<feature type="domain" description="Histidine kinase" evidence="2">
    <location>
        <begin position="347"/>
        <end position="564"/>
    </location>
</feature>
<dbReference type="EMBL" id="PDKJ01000011">
    <property type="protein sequence ID" value="RXJ66944.1"/>
    <property type="molecule type" value="Genomic_DNA"/>
</dbReference>
<name>A0A4Q0YBN8_9BACT</name>
<dbReference type="PANTHER" id="PTHR43065">
    <property type="entry name" value="SENSOR HISTIDINE KINASE"/>
    <property type="match status" value="1"/>
</dbReference>
<dbReference type="Gene3D" id="1.10.287.130">
    <property type="match status" value="1"/>
</dbReference>
<gene>
    <name evidence="3" type="ORF">CRV08_11435</name>
</gene>
<evidence type="ECO:0000259" key="2">
    <source>
        <dbReference type="PROSITE" id="PS50109"/>
    </source>
</evidence>
<sequence length="566" mass="66531">MLNFIYIKNFFNNLNRYKLYHIVILLTISYFLMLANSFYNIKRDIKNLAEKNRILISKDIEYAIHSWLEERINNIETSSKFFSYNQAYKNEIYIQSLLNILLNNNLYFDTVQILIEKYYFYGDKKLYNDYRKNPNFISSTLKIDPIYTQWYEKTKAELKTTISTVKEHGALHKKTINICTPITYEKRFQGVLCGVIKTESIFNKIQKLKLNKKIYYFISDKEGKILTTLKDKNLKNDIEKSFLKGKIKDIKGKQEIKIDNDSITIENFKHFNWYIGVGMKDKDISELGFAQLVENVAFLSFCFFALLILINASHEFLRRRTAKAEREYEYILGRRSRMQEIGELISGINHQLYQPLNSLTLLLTTTKSKLYDKTLDDTTLNNNLTMCVKASQLMAKTINSFKNFYRCNENIKSFFLYQSIEGLLHILHVDLSRKNIRVDFDIEKIKELRVSSVENFIQQILLVLLQNSKDALDEKLIKKRVIKIEVEVNEDMVYIKVIDWGGGVNKRDIKKLFTDHEGKSKKSLGSGIGLFFAKKLAQEKLKGDIILEKNFNPTVFTFNFKKDLES</sequence>
<organism evidence="3 4">
    <name type="scientific">Halarcobacter ebronensis</name>
    <dbReference type="NCBI Taxonomy" id="1462615"/>
    <lineage>
        <taxon>Bacteria</taxon>
        <taxon>Pseudomonadati</taxon>
        <taxon>Campylobacterota</taxon>
        <taxon>Epsilonproteobacteria</taxon>
        <taxon>Campylobacterales</taxon>
        <taxon>Arcobacteraceae</taxon>
        <taxon>Halarcobacter</taxon>
    </lineage>
</organism>
<feature type="transmembrane region" description="Helical" evidence="1">
    <location>
        <begin position="289"/>
        <end position="310"/>
    </location>
</feature>
<dbReference type="InterPro" id="IPR003594">
    <property type="entry name" value="HATPase_dom"/>
</dbReference>
<dbReference type="PROSITE" id="PS50109">
    <property type="entry name" value="HIS_KIN"/>
    <property type="match status" value="1"/>
</dbReference>
<dbReference type="InterPro" id="IPR036890">
    <property type="entry name" value="HATPase_C_sf"/>
</dbReference>
<dbReference type="Gene3D" id="3.30.565.10">
    <property type="entry name" value="Histidine kinase-like ATPase, C-terminal domain"/>
    <property type="match status" value="1"/>
</dbReference>